<dbReference type="GO" id="GO:0016810">
    <property type="term" value="F:hydrolase activity, acting on carbon-nitrogen (but not peptide) bonds"/>
    <property type="evidence" value="ECO:0007669"/>
    <property type="project" value="InterPro"/>
</dbReference>
<evidence type="ECO:0000313" key="3">
    <source>
        <dbReference type="EMBL" id="VEI77029.1"/>
    </source>
</evidence>
<feature type="signal peptide" evidence="1">
    <location>
        <begin position="1"/>
        <end position="26"/>
    </location>
</feature>
<evidence type="ECO:0000256" key="1">
    <source>
        <dbReference type="SAM" id="SignalP"/>
    </source>
</evidence>
<evidence type="ECO:0000313" key="4">
    <source>
        <dbReference type="Proteomes" id="UP000270487"/>
    </source>
</evidence>
<name>A0A3S4XBZ7_SERFO</name>
<dbReference type="Gene3D" id="3.20.20.140">
    <property type="entry name" value="Metal-dependent hydrolases"/>
    <property type="match status" value="1"/>
</dbReference>
<dbReference type="PROSITE" id="PS50972">
    <property type="entry name" value="PTERIN_BINDING"/>
    <property type="match status" value="1"/>
</dbReference>
<dbReference type="CDD" id="cd01299">
    <property type="entry name" value="Met_dep_hydrolase_A"/>
    <property type="match status" value="1"/>
</dbReference>
<proteinExistence type="predicted"/>
<gene>
    <name evidence="3" type="ORF">NCTC13193_05618</name>
</gene>
<keyword evidence="3" id="KW-0378">Hydrolase</keyword>
<keyword evidence="1" id="KW-0732">Signal</keyword>
<dbReference type="AlphaFoldDB" id="A0A3S4XBZ7"/>
<dbReference type="InterPro" id="IPR006680">
    <property type="entry name" value="Amidohydro-rel"/>
</dbReference>
<dbReference type="PANTHER" id="PTHR43135">
    <property type="entry name" value="ALPHA-D-RIBOSE 1-METHYLPHOSPHONATE 5-TRIPHOSPHATE DIPHOSPHATASE"/>
    <property type="match status" value="1"/>
</dbReference>
<dbReference type="Pfam" id="PF01979">
    <property type="entry name" value="Amidohydro_1"/>
    <property type="match status" value="1"/>
</dbReference>
<accession>A0A3S4XBZ7</accession>
<dbReference type="SUPFAM" id="SSF51556">
    <property type="entry name" value="Metallo-dependent hydrolases"/>
    <property type="match status" value="1"/>
</dbReference>
<protein>
    <submittedName>
        <fullName evidence="3">Cytosine deaminase and related metal-dependent hydrolases</fullName>
    </submittedName>
</protein>
<dbReference type="InterPro" id="IPR000489">
    <property type="entry name" value="Pterin-binding_dom"/>
</dbReference>
<sequence>MLDPIKRTFLATCLTGLLLQPSLSVAQSTMTLFEDVRIFDGTSLTAKMNVAVEGNKITQISSQPISSPTDAVHIAGNGQTLMPGLIDAHWHTFMVRPTMAQASMAPLTFITLLAGAEAESTLMRGFTSVRDLGGPAFGLKLAIDNGVIKGPRIWPSGAMISQTGGHGDFRMLSEIPSTPDQLSYPERVGISAIADSPDEVRKRTREQLLQGASQIKLTGGGGVSSPYGPIDTVQLSVDEIHAAVEAAANWGTYVTVHAYTPEAIRNAIQAGAKVIEHGQLADDATAKLMADTGTWWSLQPFLADENANQLPDAAGQARAAQVFAGTDNAYRLAKKYGVKVAFGTDVLFDANLAARQGSQLSTMTRWYTPAEVLKMATADNAQLLALSDRRNPYPGKLGVVEVGALADLLLVNGDPLADIDLLADPGKNLTVIMKDGQIVKNQLVAK</sequence>
<reference evidence="3 4" key="1">
    <citation type="submission" date="2018-12" db="EMBL/GenBank/DDBJ databases">
        <authorList>
            <consortium name="Pathogen Informatics"/>
        </authorList>
    </citation>
    <scope>NUCLEOTIDE SEQUENCE [LARGE SCALE GENOMIC DNA]</scope>
    <source>
        <strain evidence="3 4">NCTC13193</strain>
    </source>
</reference>
<dbReference type="InterPro" id="IPR011059">
    <property type="entry name" value="Metal-dep_hydrolase_composite"/>
</dbReference>
<dbReference type="InterPro" id="IPR032466">
    <property type="entry name" value="Metal_Hydrolase"/>
</dbReference>
<evidence type="ECO:0000259" key="2">
    <source>
        <dbReference type="PROSITE" id="PS50972"/>
    </source>
</evidence>
<organism evidence="3 4">
    <name type="scientific">Serratia fonticola</name>
    <dbReference type="NCBI Taxonomy" id="47917"/>
    <lineage>
        <taxon>Bacteria</taxon>
        <taxon>Pseudomonadati</taxon>
        <taxon>Pseudomonadota</taxon>
        <taxon>Gammaproteobacteria</taxon>
        <taxon>Enterobacterales</taxon>
        <taxon>Yersiniaceae</taxon>
        <taxon>Serratia</taxon>
    </lineage>
</organism>
<dbReference type="InterPro" id="IPR057744">
    <property type="entry name" value="OTAase-like"/>
</dbReference>
<dbReference type="Gene3D" id="2.30.40.10">
    <property type="entry name" value="Urease, subunit C, domain 1"/>
    <property type="match status" value="1"/>
</dbReference>
<dbReference type="InterPro" id="IPR051781">
    <property type="entry name" value="Metallo-dep_Hydrolase"/>
</dbReference>
<dbReference type="Proteomes" id="UP000270487">
    <property type="component" value="Chromosome"/>
</dbReference>
<feature type="domain" description="Pterin-binding" evidence="2">
    <location>
        <begin position="169"/>
        <end position="446"/>
    </location>
</feature>
<dbReference type="EMBL" id="LR134492">
    <property type="protein sequence ID" value="VEI77029.1"/>
    <property type="molecule type" value="Genomic_DNA"/>
</dbReference>
<dbReference type="SUPFAM" id="SSF51338">
    <property type="entry name" value="Composite domain of metallo-dependent hydrolases"/>
    <property type="match status" value="2"/>
</dbReference>
<dbReference type="GO" id="GO:0042558">
    <property type="term" value="P:pteridine-containing compound metabolic process"/>
    <property type="evidence" value="ECO:0007669"/>
    <property type="project" value="InterPro"/>
</dbReference>
<feature type="chain" id="PRO_5018707834" evidence="1">
    <location>
        <begin position="27"/>
        <end position="446"/>
    </location>
</feature>
<dbReference type="PANTHER" id="PTHR43135:SF3">
    <property type="entry name" value="ALPHA-D-RIBOSE 1-METHYLPHOSPHONATE 5-TRIPHOSPHATE DIPHOSPHATASE"/>
    <property type="match status" value="1"/>
</dbReference>